<dbReference type="InterPro" id="IPR022577">
    <property type="entry name" value="TBCD_C"/>
</dbReference>
<dbReference type="GO" id="GO:0007021">
    <property type="term" value="P:tubulin complex assembly"/>
    <property type="evidence" value="ECO:0007669"/>
    <property type="project" value="InterPro"/>
</dbReference>
<dbReference type="Gene3D" id="1.25.10.10">
    <property type="entry name" value="Leucine-rich Repeat Variant"/>
    <property type="match status" value="1"/>
</dbReference>
<dbReference type="PANTHER" id="PTHR12658">
    <property type="entry name" value="BETA-TUBULIN COFACTOR D"/>
    <property type="match status" value="1"/>
</dbReference>
<dbReference type="InterPro" id="IPR033162">
    <property type="entry name" value="TBCD"/>
</dbReference>
<dbReference type="GO" id="GO:0034333">
    <property type="term" value="P:adherens junction assembly"/>
    <property type="evidence" value="ECO:0007669"/>
    <property type="project" value="TreeGrafter"/>
</dbReference>
<dbReference type="InterPro" id="IPR016024">
    <property type="entry name" value="ARM-type_fold"/>
</dbReference>
<gene>
    <name evidence="4" type="ORF">MNOR_LOCUS40214</name>
</gene>
<dbReference type="GO" id="GO:0070830">
    <property type="term" value="P:bicellular tight junction assembly"/>
    <property type="evidence" value="ECO:0007669"/>
    <property type="project" value="TreeGrafter"/>
</dbReference>
<feature type="domain" description="Tubulin-folding cofactor D C-terminal" evidence="3">
    <location>
        <begin position="344"/>
        <end position="377"/>
    </location>
</feature>
<dbReference type="InterPro" id="IPR011989">
    <property type="entry name" value="ARM-like"/>
</dbReference>
<dbReference type="GO" id="GO:0007023">
    <property type="term" value="P:post-chaperonin tubulin folding pathway"/>
    <property type="evidence" value="ECO:0007669"/>
    <property type="project" value="InterPro"/>
</dbReference>
<protein>
    <recommendedName>
        <fullName evidence="2">Tubulin-specific chaperone D</fullName>
    </recommendedName>
</protein>
<reference evidence="4 5" key="1">
    <citation type="submission" date="2024-05" db="EMBL/GenBank/DDBJ databases">
        <authorList>
            <person name="Wallberg A."/>
        </authorList>
    </citation>
    <scope>NUCLEOTIDE SEQUENCE [LARGE SCALE GENOMIC DNA]</scope>
</reference>
<dbReference type="PANTHER" id="PTHR12658:SF0">
    <property type="entry name" value="TUBULIN-SPECIFIC CHAPERONE D"/>
    <property type="match status" value="1"/>
</dbReference>
<dbReference type="Proteomes" id="UP001497623">
    <property type="component" value="Unassembled WGS sequence"/>
</dbReference>
<proteinExistence type="inferred from homology"/>
<evidence type="ECO:0000256" key="1">
    <source>
        <dbReference type="ARBA" id="ARBA00006853"/>
    </source>
</evidence>
<organism evidence="4 5">
    <name type="scientific">Meganyctiphanes norvegica</name>
    <name type="common">Northern krill</name>
    <name type="synonym">Thysanopoda norvegica</name>
    <dbReference type="NCBI Taxonomy" id="48144"/>
    <lineage>
        <taxon>Eukaryota</taxon>
        <taxon>Metazoa</taxon>
        <taxon>Ecdysozoa</taxon>
        <taxon>Arthropoda</taxon>
        <taxon>Crustacea</taxon>
        <taxon>Multicrustacea</taxon>
        <taxon>Malacostraca</taxon>
        <taxon>Eumalacostraca</taxon>
        <taxon>Eucarida</taxon>
        <taxon>Euphausiacea</taxon>
        <taxon>Euphausiidae</taxon>
        <taxon>Meganyctiphanes</taxon>
    </lineage>
</organism>
<evidence type="ECO:0000313" key="4">
    <source>
        <dbReference type="EMBL" id="CAL4236462.1"/>
    </source>
</evidence>
<dbReference type="SUPFAM" id="SSF48371">
    <property type="entry name" value="ARM repeat"/>
    <property type="match status" value="1"/>
</dbReference>
<dbReference type="GO" id="GO:0005096">
    <property type="term" value="F:GTPase activator activity"/>
    <property type="evidence" value="ECO:0007669"/>
    <property type="project" value="InterPro"/>
</dbReference>
<name>A0AAV2STK7_MEGNR</name>
<feature type="non-terminal residue" evidence="4">
    <location>
        <position position="379"/>
    </location>
</feature>
<dbReference type="GO" id="GO:0016328">
    <property type="term" value="C:lateral plasma membrane"/>
    <property type="evidence" value="ECO:0007669"/>
    <property type="project" value="TreeGrafter"/>
</dbReference>
<evidence type="ECO:0000259" key="3">
    <source>
        <dbReference type="Pfam" id="PF12612"/>
    </source>
</evidence>
<evidence type="ECO:0000256" key="2">
    <source>
        <dbReference type="ARBA" id="ARBA00015003"/>
    </source>
</evidence>
<dbReference type="GO" id="GO:0048487">
    <property type="term" value="F:beta-tubulin binding"/>
    <property type="evidence" value="ECO:0007669"/>
    <property type="project" value="InterPro"/>
</dbReference>
<accession>A0AAV2STK7</accession>
<dbReference type="AlphaFoldDB" id="A0AAV2STK7"/>
<evidence type="ECO:0000313" key="5">
    <source>
        <dbReference type="Proteomes" id="UP001497623"/>
    </source>
</evidence>
<comment type="caution">
    <text evidence="4">The sequence shown here is derived from an EMBL/GenBank/DDBJ whole genome shotgun (WGS) entry which is preliminary data.</text>
</comment>
<dbReference type="Pfam" id="PF12612">
    <property type="entry name" value="TFCD_C"/>
    <property type="match status" value="1"/>
</dbReference>
<keyword evidence="5" id="KW-1185">Reference proteome</keyword>
<comment type="similarity">
    <text evidence="1">Belongs to the TBCD family.</text>
</comment>
<sequence>MDVGKYSEYTTSLIDHLLDKKVDHWDSAVRDLTAKALHNLTSLAPQYMVDNVIPKLIEQMKGTVLISRHGAILSLAHIVHALAIEAQKQNKNLKDLIGEAPLEAIQSLAGVLEERKLYKGMGGEYMKQATCVLIEKCSLAGVPFHGQPVVQTWLKILEECSIYAEENIRSSAVEAFPPFFHEYFKVDTDEGKQTRDDLVARYTSGLKADQETKCLGFASVLGCLPKCLVEGKFETIISALISGLDFTSANCTWALARKSIVLAMAKLITAVGILPDADASTGVCRSNINVIYKALINALDDYTMDRRGDVGAWVREASLTTLQGLTLLVVKVDSSLLSEEIVTDLITRMCQQASERIDRTRKVAGTTFATLLHRKSHPP</sequence>
<dbReference type="EMBL" id="CAXKWB010118279">
    <property type="protein sequence ID" value="CAL4236462.1"/>
    <property type="molecule type" value="Genomic_DNA"/>
</dbReference>
<dbReference type="GO" id="GO:0000226">
    <property type="term" value="P:microtubule cytoskeleton organization"/>
    <property type="evidence" value="ECO:0007669"/>
    <property type="project" value="TreeGrafter"/>
</dbReference>